<organism evidence="5 6">
    <name type="scientific">Desmophyllum pertusum</name>
    <dbReference type="NCBI Taxonomy" id="174260"/>
    <lineage>
        <taxon>Eukaryota</taxon>
        <taxon>Metazoa</taxon>
        <taxon>Cnidaria</taxon>
        <taxon>Anthozoa</taxon>
        <taxon>Hexacorallia</taxon>
        <taxon>Scleractinia</taxon>
        <taxon>Caryophylliina</taxon>
        <taxon>Caryophylliidae</taxon>
        <taxon>Desmophyllum</taxon>
    </lineage>
</organism>
<dbReference type="InterPro" id="IPR008197">
    <property type="entry name" value="WAP_dom"/>
</dbReference>
<dbReference type="SUPFAM" id="SSF100895">
    <property type="entry name" value="Kazal-type serine protease inhibitors"/>
    <property type="match status" value="1"/>
</dbReference>
<comment type="caution">
    <text evidence="5">The sequence shown here is derived from an EMBL/GenBank/DDBJ whole genome shotgun (WGS) entry which is preliminary data.</text>
</comment>
<dbReference type="PROSITE" id="PS51465">
    <property type="entry name" value="KAZAL_2"/>
    <property type="match status" value="1"/>
</dbReference>
<feature type="signal peptide" evidence="1">
    <location>
        <begin position="1"/>
        <end position="28"/>
    </location>
</feature>
<feature type="domain" description="VWFA" evidence="2">
    <location>
        <begin position="1460"/>
        <end position="1614"/>
    </location>
</feature>
<dbReference type="InterPro" id="IPR002035">
    <property type="entry name" value="VWF_A"/>
</dbReference>
<dbReference type="GO" id="GO:0005581">
    <property type="term" value="C:collagen trimer"/>
    <property type="evidence" value="ECO:0007669"/>
    <property type="project" value="UniProtKB-KW"/>
</dbReference>
<feature type="domain" description="VWFA" evidence="2">
    <location>
        <begin position="890"/>
        <end position="1061"/>
    </location>
</feature>
<dbReference type="SMART" id="SM00217">
    <property type="entry name" value="WAP"/>
    <property type="match status" value="2"/>
</dbReference>
<accession>A0A9W9ZHG6</accession>
<evidence type="ECO:0000313" key="5">
    <source>
        <dbReference type="EMBL" id="KAJ7380109.1"/>
    </source>
</evidence>
<evidence type="ECO:0000259" key="2">
    <source>
        <dbReference type="PROSITE" id="PS50234"/>
    </source>
</evidence>
<dbReference type="InterPro" id="IPR050525">
    <property type="entry name" value="ECM_Assembly_Org"/>
</dbReference>
<reference evidence="5" key="1">
    <citation type="submission" date="2023-01" db="EMBL/GenBank/DDBJ databases">
        <title>Genome assembly of the deep-sea coral Lophelia pertusa.</title>
        <authorList>
            <person name="Herrera S."/>
            <person name="Cordes E."/>
        </authorList>
    </citation>
    <scope>NUCLEOTIDE SEQUENCE</scope>
    <source>
        <strain evidence="5">USNM1676648</strain>
        <tissue evidence="5">Polyp</tissue>
    </source>
</reference>
<feature type="domain" description="WAP" evidence="3">
    <location>
        <begin position="27"/>
        <end position="81"/>
    </location>
</feature>
<feature type="domain" description="VWFA" evidence="2">
    <location>
        <begin position="506"/>
        <end position="684"/>
    </location>
</feature>
<feature type="domain" description="VWFA" evidence="2">
    <location>
        <begin position="1271"/>
        <end position="1408"/>
    </location>
</feature>
<feature type="domain" description="WAP" evidence="3">
    <location>
        <begin position="83"/>
        <end position="133"/>
    </location>
</feature>
<dbReference type="PANTHER" id="PTHR24020">
    <property type="entry name" value="COLLAGEN ALPHA"/>
    <property type="match status" value="1"/>
</dbReference>
<dbReference type="InterPro" id="IPR036465">
    <property type="entry name" value="vWFA_dom_sf"/>
</dbReference>
<feature type="domain" description="VWFA" evidence="2">
    <location>
        <begin position="313"/>
        <end position="485"/>
    </location>
</feature>
<dbReference type="SUPFAM" id="SSF53300">
    <property type="entry name" value="vWA-like"/>
    <property type="match status" value="9"/>
</dbReference>
<evidence type="ECO:0000259" key="3">
    <source>
        <dbReference type="PROSITE" id="PS51390"/>
    </source>
</evidence>
<proteinExistence type="predicted"/>
<keyword evidence="5" id="KW-0176">Collagen</keyword>
<evidence type="ECO:0000259" key="4">
    <source>
        <dbReference type="PROSITE" id="PS51465"/>
    </source>
</evidence>
<dbReference type="Pfam" id="PF00095">
    <property type="entry name" value="WAP"/>
    <property type="match status" value="1"/>
</dbReference>
<dbReference type="Gene3D" id="3.40.50.410">
    <property type="entry name" value="von Willebrand factor, type A domain"/>
    <property type="match status" value="10"/>
</dbReference>
<dbReference type="InterPro" id="IPR002350">
    <property type="entry name" value="Kazal_dom"/>
</dbReference>
<dbReference type="InterPro" id="IPR036058">
    <property type="entry name" value="Kazal_dom_sf"/>
</dbReference>
<dbReference type="OrthoDB" id="5976025at2759"/>
<dbReference type="PROSITE" id="PS51390">
    <property type="entry name" value="WAP"/>
    <property type="match status" value="2"/>
</dbReference>
<name>A0A9W9ZHG6_9CNID</name>
<feature type="domain" description="VWFA" evidence="2">
    <location>
        <begin position="154"/>
        <end position="283"/>
    </location>
</feature>
<dbReference type="InterPro" id="IPR036645">
    <property type="entry name" value="Elafin-like_sf"/>
</dbReference>
<feature type="domain" description="Kazal-like" evidence="4">
    <location>
        <begin position="1659"/>
        <end position="1705"/>
    </location>
</feature>
<dbReference type="CDD" id="cd00199">
    <property type="entry name" value="WAP"/>
    <property type="match status" value="1"/>
</dbReference>
<feature type="domain" description="VWFA" evidence="2">
    <location>
        <begin position="1712"/>
        <end position="1816"/>
    </location>
</feature>
<dbReference type="EMBL" id="MU826354">
    <property type="protein sequence ID" value="KAJ7380109.1"/>
    <property type="molecule type" value="Genomic_DNA"/>
</dbReference>
<evidence type="ECO:0000256" key="1">
    <source>
        <dbReference type="SAM" id="SignalP"/>
    </source>
</evidence>
<dbReference type="Pfam" id="PF00092">
    <property type="entry name" value="VWA"/>
    <property type="match status" value="9"/>
</dbReference>
<dbReference type="GO" id="GO:0005576">
    <property type="term" value="C:extracellular region"/>
    <property type="evidence" value="ECO:0007669"/>
    <property type="project" value="InterPro"/>
</dbReference>
<dbReference type="Gene3D" id="4.10.75.10">
    <property type="entry name" value="Elafin-like"/>
    <property type="match status" value="2"/>
</dbReference>
<keyword evidence="6" id="KW-1185">Reference proteome</keyword>
<dbReference type="GO" id="GO:0030414">
    <property type="term" value="F:peptidase inhibitor activity"/>
    <property type="evidence" value="ECO:0007669"/>
    <property type="project" value="InterPro"/>
</dbReference>
<feature type="chain" id="PRO_5040737222" evidence="1">
    <location>
        <begin position="29"/>
        <end position="1840"/>
    </location>
</feature>
<protein>
    <submittedName>
        <fullName evidence="5">Collagen</fullName>
    </submittedName>
</protein>
<dbReference type="SMART" id="SM00327">
    <property type="entry name" value="VWA"/>
    <property type="match status" value="9"/>
</dbReference>
<dbReference type="CDD" id="cd01450">
    <property type="entry name" value="vWFA_subfamily_ECM"/>
    <property type="match status" value="9"/>
</dbReference>
<dbReference type="SUPFAM" id="SSF57256">
    <property type="entry name" value="Elafin-like"/>
    <property type="match status" value="2"/>
</dbReference>
<evidence type="ECO:0000313" key="6">
    <source>
        <dbReference type="Proteomes" id="UP001163046"/>
    </source>
</evidence>
<sequence length="1840" mass="202941">MANGSSRLKAPTPVLLFALLCVVFQAGGVRVGQCPYFPRELSSRCTPHSTIDQCKYDEDCTENNQQKCCKIGCGKICLNPSDMALVSGNSVCPVLPRPSPCTNEPNQCIDRNECRAGQECCSNGCRTICVQPIVIPTTKAVKTFPWKSCNATVDLAFIIDSSGSISRRNYGKIKTFVKYIARSFGISPTGSQAGVVLYSSSASVKAHFGQYRTIEEFEEMVDKLRHERDGEQTDPVGTVNLRDNSAPLRRDGVRLIAFGVGKRINVRELRLAVERDEDVVIVMKFDDLITKVRNYTTSLCQAAETEPIHPDADVIFLVDSSTSVSREQFDMQNQFVRRMVRYFIISPLGPRAAFVTYGSTSYTVIGFSGYSSAADFSFKINNARFVRGTRRIDRALNHAANMFQGTGRVGVRIVILLTAGNYYRGAGASSLSSVMMPLRSLDTHLYVVGIGSQFTPSMFTQMVRGPKDIFQVPSFNDLAPWQSRIARHLRLTTNAFKYEPAYFHSDVIFLMDSSRYVSANNYIMEKNFVKLLARLLNLSNNRSRAALYTFGDRPQLQITFDGFEDREAFDAAVNNASHLQGSRRIDRAFQSAEELLRTKSRASVPKYVVLLTTGTQTRAVDTRSLDVSSRLIRSYGGRVFVVAILTGGYTVRDFYPAVQRNEDAFSVASYADLLPRAPSIASRIMGSWRAPNAPNFAADIAFILDSSSALTPFQYSRAKRFVRILSEYLNISPGKSRGSLVTFGESPAVVFNFDAYNSHSEFRNQVNNAPYLGGEPSISGALRAAGTLFSDARGSYPWLAILVTPWRPNDIRDTRSLQAAARPLLNRGVWLYVLSIGENPYVGWLRPMVMEPRDAFSVVSYRDLPANIGPVASYITSDNYFYGHSTFQLDILFLMDSSSGVDLQDYKIEKGFVQRIAFHLGIFHKKSRAALVVYGANASVVFGFGGYSSNSEFLRRLNDAPSIGGGRRVDSALDAAAAMLLDTRSTMPKAVILIMAGKQSSGLGFMPIKDAARPLHQLGAWVYIMAIGQPDVSELQRATIRPTDVFLARSFSGLHGYIAYVARYVANTSVITGISTLNADIVFIIDCSSSVPYREYGTQKSFVKSLTQYLNIQPGQSRVALVAYGGRAMPVLRFDSSRTIVRFYSELTKAAYLGGNRRVDTALSIASRIFGNARENVPKIVLLFMAGKQSRVTGAISLQDSVKPLHQQGVRTFIFHIGSEPRIGDLHSAVDRPENVFTFSSFAAMDARVPYVARHIPFYSALLGPLSLAADVVYLLDSSDPVSPQHYTDQKTFVKQLSRYLNLMPSRSRAAVITYGSTATVISNFGDTSTTQEFHSAVDNAPMIGGPRRMDRAIDSARNVFAKARPAVPKVVILLTTGNQPAGIQAGVLDESFERLYDLGARLYALTITSQFILLPLKGSAGSNWFPVRSFADLPVYVLPLARHVSFDTAALGPYEFVADVIFMLDSSSRVTPDEYMKEKEFVKLIARYLNITPGRSRGSVIIFSTDATPILSFDGYRTMSGFNSIIDRASQLSGTRRIDRAFGAAATLFRNARPAARKIAILLTGGRQSPDGGSLEDAVQLMRNRDVTTYVISIGDRSDVPVQRPEDLFHVTSYSNLPHQVQSIARNITQPRDPCKTEGCNAPYNVGCRVVNNRARCICPTCPNILKPVCASDDVQDLSECQLRQQACGMDITVTVAKQAPCDKECHPVVDIAFIIDSSGSIGRTNWKRMKRFIKALVSKLDVSPSATHIAAVAYSTNPKVEMRFNNVQSTNEVIGKVGGMLWQRGFTYTDKALKLADSDLFQASNGMRSNVPKVSRSHLTQEAFIRLPYGSFHVSSTA</sequence>
<dbReference type="PROSITE" id="PS50234">
    <property type="entry name" value="VWFA"/>
    <property type="match status" value="9"/>
</dbReference>
<dbReference type="Gene3D" id="3.30.60.30">
    <property type="match status" value="1"/>
</dbReference>
<feature type="domain" description="VWFA" evidence="2">
    <location>
        <begin position="1080"/>
        <end position="1256"/>
    </location>
</feature>
<keyword evidence="1" id="KW-0732">Signal</keyword>
<feature type="domain" description="VWFA" evidence="2">
    <location>
        <begin position="699"/>
        <end position="875"/>
    </location>
</feature>
<dbReference type="PANTHER" id="PTHR24020:SF20">
    <property type="entry name" value="PH DOMAIN-CONTAINING PROTEIN"/>
    <property type="match status" value="1"/>
</dbReference>
<dbReference type="CDD" id="cd00104">
    <property type="entry name" value="KAZAL_FS"/>
    <property type="match status" value="1"/>
</dbReference>
<dbReference type="SMART" id="SM00280">
    <property type="entry name" value="KAZAL"/>
    <property type="match status" value="1"/>
</dbReference>
<gene>
    <name evidence="5" type="primary">col6a6_2</name>
    <name evidence="5" type="ORF">OS493_010820</name>
</gene>
<dbReference type="Proteomes" id="UP001163046">
    <property type="component" value="Unassembled WGS sequence"/>
</dbReference>